<dbReference type="GO" id="GO:0051298">
    <property type="term" value="P:centrosome duplication"/>
    <property type="evidence" value="ECO:0007669"/>
    <property type="project" value="InterPro"/>
</dbReference>
<dbReference type="PANTHER" id="PTHR16029">
    <property type="entry name" value="CENTROSOMAL PROTEIN OF 192 KDA"/>
    <property type="match status" value="1"/>
</dbReference>
<accession>A0A4W5QI42</accession>
<reference evidence="3" key="2">
    <citation type="submission" date="2025-08" db="UniProtKB">
        <authorList>
            <consortium name="Ensembl"/>
        </authorList>
    </citation>
    <scope>IDENTIFICATION</scope>
</reference>
<evidence type="ECO:0000313" key="4">
    <source>
        <dbReference type="Proteomes" id="UP000314982"/>
    </source>
</evidence>
<dbReference type="GO" id="GO:0090222">
    <property type="term" value="P:centrosome-templated microtubule nucleation"/>
    <property type="evidence" value="ECO:0007669"/>
    <property type="project" value="InterPro"/>
</dbReference>
<reference evidence="3" key="3">
    <citation type="submission" date="2025-09" db="UniProtKB">
        <authorList>
            <consortium name="Ensembl"/>
        </authorList>
    </citation>
    <scope>IDENTIFICATION</scope>
</reference>
<evidence type="ECO:0000259" key="2">
    <source>
        <dbReference type="Pfam" id="PF22064"/>
    </source>
</evidence>
<dbReference type="InterPro" id="IPR039103">
    <property type="entry name" value="Spd-2/CEP192"/>
</dbReference>
<feature type="domain" description="Cep192-like" evidence="1">
    <location>
        <begin position="8"/>
        <end position="79"/>
    </location>
</feature>
<name>A0A4W5QI42_9TELE</name>
<dbReference type="Pfam" id="PF22060">
    <property type="entry name" value="Cep192_D1"/>
    <property type="match status" value="1"/>
</dbReference>
<dbReference type="GO" id="GO:0005814">
    <property type="term" value="C:centriole"/>
    <property type="evidence" value="ECO:0007669"/>
    <property type="project" value="TreeGrafter"/>
</dbReference>
<keyword evidence="4" id="KW-1185">Reference proteome</keyword>
<feature type="domain" description="Cep192-like" evidence="2">
    <location>
        <begin position="81"/>
        <end position="129"/>
    </location>
</feature>
<dbReference type="STRING" id="62062.ENSHHUP00000072144"/>
<dbReference type="Pfam" id="PF22064">
    <property type="entry name" value="Cep192_D2"/>
    <property type="match status" value="1"/>
</dbReference>
<dbReference type="InterPro" id="IPR054086">
    <property type="entry name" value="Cep192-like_D2"/>
</dbReference>
<dbReference type="GO" id="GO:0090307">
    <property type="term" value="P:mitotic spindle assembly"/>
    <property type="evidence" value="ECO:0007669"/>
    <property type="project" value="TreeGrafter"/>
</dbReference>
<dbReference type="InterPro" id="IPR054085">
    <property type="entry name" value="Cep192-like_D1"/>
</dbReference>
<proteinExistence type="predicted"/>
<dbReference type="Ensembl" id="ENSHHUT00000074533.1">
    <property type="protein sequence ID" value="ENSHHUP00000072144.1"/>
    <property type="gene ID" value="ENSHHUG00000042360.1"/>
</dbReference>
<dbReference type="GeneTree" id="ENSGT00510000048187"/>
<reference evidence="4" key="1">
    <citation type="submission" date="2018-06" db="EMBL/GenBank/DDBJ databases">
        <title>Genome assembly of Danube salmon.</title>
        <authorList>
            <person name="Macqueen D.J."/>
            <person name="Gundappa M.K."/>
        </authorList>
    </citation>
    <scope>NUCLEOTIDE SEQUENCE [LARGE SCALE GENOMIC DNA]</scope>
</reference>
<protein>
    <submittedName>
        <fullName evidence="3">Uncharacterized protein</fullName>
    </submittedName>
</protein>
<dbReference type="GO" id="GO:0005737">
    <property type="term" value="C:cytoplasm"/>
    <property type="evidence" value="ECO:0007669"/>
    <property type="project" value="TreeGrafter"/>
</dbReference>
<dbReference type="Proteomes" id="UP000314982">
    <property type="component" value="Unassembled WGS sequence"/>
</dbReference>
<evidence type="ECO:0000259" key="1">
    <source>
        <dbReference type="Pfam" id="PF22060"/>
    </source>
</evidence>
<sequence length="154" mass="16698">MAIACPTQVDSFPYQWLIVKNKTIIGPKSTEEQKVLFIPPQAGVYQAVLSVSSWPASAEAEAVARAEVFAKRVVLVAMAENPALEVDVGKCGSLDFGDLAGGSAKALPLKLLNRTHSTVPIRLVISAVRQYNTLQYSTLQYSTVHYNTVQYSAL</sequence>
<dbReference type="GO" id="GO:0000242">
    <property type="term" value="C:pericentriolar material"/>
    <property type="evidence" value="ECO:0007669"/>
    <property type="project" value="TreeGrafter"/>
</dbReference>
<dbReference type="GO" id="GO:0071539">
    <property type="term" value="P:protein localization to centrosome"/>
    <property type="evidence" value="ECO:0007669"/>
    <property type="project" value="InterPro"/>
</dbReference>
<organism evidence="3 4">
    <name type="scientific">Hucho hucho</name>
    <name type="common">huchen</name>
    <dbReference type="NCBI Taxonomy" id="62062"/>
    <lineage>
        <taxon>Eukaryota</taxon>
        <taxon>Metazoa</taxon>
        <taxon>Chordata</taxon>
        <taxon>Craniata</taxon>
        <taxon>Vertebrata</taxon>
        <taxon>Euteleostomi</taxon>
        <taxon>Actinopterygii</taxon>
        <taxon>Neopterygii</taxon>
        <taxon>Teleostei</taxon>
        <taxon>Protacanthopterygii</taxon>
        <taxon>Salmoniformes</taxon>
        <taxon>Salmonidae</taxon>
        <taxon>Salmoninae</taxon>
        <taxon>Hucho</taxon>
    </lineage>
</organism>
<evidence type="ECO:0000313" key="3">
    <source>
        <dbReference type="Ensembl" id="ENSHHUP00000072144.1"/>
    </source>
</evidence>
<dbReference type="GO" id="GO:0019901">
    <property type="term" value="F:protein kinase binding"/>
    <property type="evidence" value="ECO:0007669"/>
    <property type="project" value="TreeGrafter"/>
</dbReference>
<dbReference type="AlphaFoldDB" id="A0A4W5QI42"/>
<dbReference type="PANTHER" id="PTHR16029:SF11">
    <property type="entry name" value="CENTROSOMAL PROTEIN OF 192 KDA"/>
    <property type="match status" value="1"/>
</dbReference>